<reference evidence="6" key="1">
    <citation type="journal article" date="2014" name="Int. J. Syst. Evol. Microbiol.">
        <title>Complete genome of a new Firmicutes species belonging to the dominant human colonic microbiota ('Ruminococcus bicirculans') reveals two chromosomes and a selective capacity to utilize plant glucans.</title>
        <authorList>
            <consortium name="NISC Comparative Sequencing Program"/>
            <person name="Wegmann U."/>
            <person name="Louis P."/>
            <person name="Goesmann A."/>
            <person name="Henrissat B."/>
            <person name="Duncan S.H."/>
            <person name="Flint H.J."/>
        </authorList>
    </citation>
    <scope>NUCLEOTIDE SEQUENCE</scope>
    <source>
        <strain evidence="6">JCM 17590</strain>
    </source>
</reference>
<evidence type="ECO:0000256" key="3">
    <source>
        <dbReference type="SAM" id="MobiDB-lite"/>
    </source>
</evidence>
<keyword evidence="2" id="KW-0808">Transferase</keyword>
<sequence length="381" mass="41408">MTIVDTPSRVPDEPVPGAAADGRPPLKIAMVAPPWFELPPRGYGGTEAVVAALVDGLVARGHEVKLIAAGEHRTAATSFHRIYDEPPTERLGTPIPEVIAAAEAARAIESADVDVVHDHTLAGPLLARGRTQPTVVTMHGPVTGEPGDYHERLGRTVDLVAISDAQRRLNPRLNWVGTVHNAIDVPSFPYRAEKDDYVLWLGRFSPDKAPDLAIDAARRAGRRIVLAGKLNEPSEFEYFDDVVRPLLGSDAEYVGEADATLKRELLSGARSLVFPIQWEEPFGMVMIEAMACGTPVVALRRGSVPEIVAHGRSGLIVDDFRQFPAALALAEELDPADARAEAERRFDLPVMAEGYERVYRMLAEGTESIRRLSDDVATSAR</sequence>
<dbReference type="Pfam" id="PF13439">
    <property type="entry name" value="Glyco_transf_4"/>
    <property type="match status" value="1"/>
</dbReference>
<dbReference type="PANTHER" id="PTHR12526">
    <property type="entry name" value="GLYCOSYLTRANSFERASE"/>
    <property type="match status" value="1"/>
</dbReference>
<protein>
    <submittedName>
        <fullName evidence="6">Glycosyltransferase family 4 protein</fullName>
    </submittedName>
</protein>
<comment type="caution">
    <text evidence="6">The sequence shown here is derived from an EMBL/GenBank/DDBJ whole genome shotgun (WGS) entry which is preliminary data.</text>
</comment>
<feature type="region of interest" description="Disordered" evidence="3">
    <location>
        <begin position="1"/>
        <end position="23"/>
    </location>
</feature>
<gene>
    <name evidence="6" type="ORF">GCM10022286_18640</name>
</gene>
<dbReference type="InterPro" id="IPR001296">
    <property type="entry name" value="Glyco_trans_1"/>
</dbReference>
<keyword evidence="1" id="KW-0328">Glycosyltransferase</keyword>
<organism evidence="6 7">
    <name type="scientific">Gryllotalpicola daejeonensis</name>
    <dbReference type="NCBI Taxonomy" id="993087"/>
    <lineage>
        <taxon>Bacteria</taxon>
        <taxon>Bacillati</taxon>
        <taxon>Actinomycetota</taxon>
        <taxon>Actinomycetes</taxon>
        <taxon>Micrococcales</taxon>
        <taxon>Microbacteriaceae</taxon>
        <taxon>Gryllotalpicola</taxon>
    </lineage>
</organism>
<reference evidence="6" key="2">
    <citation type="submission" date="2023-12" db="EMBL/GenBank/DDBJ databases">
        <authorList>
            <person name="Sun Q."/>
            <person name="Inoue M."/>
        </authorList>
    </citation>
    <scope>NUCLEOTIDE SEQUENCE</scope>
    <source>
        <strain evidence="6">JCM 17590</strain>
    </source>
</reference>
<dbReference type="CDD" id="cd03802">
    <property type="entry name" value="GT4_AviGT4-like"/>
    <property type="match status" value="1"/>
</dbReference>
<dbReference type="Gene3D" id="3.40.50.2000">
    <property type="entry name" value="Glycogen Phosphorylase B"/>
    <property type="match status" value="2"/>
</dbReference>
<evidence type="ECO:0000259" key="4">
    <source>
        <dbReference type="Pfam" id="PF00534"/>
    </source>
</evidence>
<evidence type="ECO:0000313" key="6">
    <source>
        <dbReference type="EMBL" id="GAA4161315.1"/>
    </source>
</evidence>
<dbReference type="Pfam" id="PF00534">
    <property type="entry name" value="Glycos_transf_1"/>
    <property type="match status" value="1"/>
</dbReference>
<name>A0ABP7ZKB8_9MICO</name>
<dbReference type="PANTHER" id="PTHR12526:SF595">
    <property type="entry name" value="BLL5217 PROTEIN"/>
    <property type="match status" value="1"/>
</dbReference>
<dbReference type="EMBL" id="BAABBV010000001">
    <property type="protein sequence ID" value="GAA4161315.1"/>
    <property type="molecule type" value="Genomic_DNA"/>
</dbReference>
<dbReference type="SUPFAM" id="SSF53756">
    <property type="entry name" value="UDP-Glycosyltransferase/glycogen phosphorylase"/>
    <property type="match status" value="1"/>
</dbReference>
<accession>A0ABP7ZKB8</accession>
<proteinExistence type="predicted"/>
<evidence type="ECO:0000313" key="7">
    <source>
        <dbReference type="Proteomes" id="UP001415169"/>
    </source>
</evidence>
<feature type="domain" description="Glycosyltransferase subfamily 4-like N-terminal" evidence="5">
    <location>
        <begin position="43"/>
        <end position="155"/>
    </location>
</feature>
<evidence type="ECO:0000259" key="5">
    <source>
        <dbReference type="Pfam" id="PF13439"/>
    </source>
</evidence>
<evidence type="ECO:0000256" key="1">
    <source>
        <dbReference type="ARBA" id="ARBA00022676"/>
    </source>
</evidence>
<keyword evidence="7" id="KW-1185">Reference proteome</keyword>
<dbReference type="InterPro" id="IPR028098">
    <property type="entry name" value="Glyco_trans_4-like_N"/>
</dbReference>
<feature type="domain" description="Glycosyl transferase family 1" evidence="4">
    <location>
        <begin position="192"/>
        <end position="331"/>
    </location>
</feature>
<dbReference type="Proteomes" id="UP001415169">
    <property type="component" value="Unassembled WGS sequence"/>
</dbReference>
<dbReference type="RefSeq" id="WP_344791491.1">
    <property type="nucleotide sequence ID" value="NZ_BAABBV010000001.1"/>
</dbReference>
<evidence type="ECO:0000256" key="2">
    <source>
        <dbReference type="ARBA" id="ARBA00022679"/>
    </source>
</evidence>